<feature type="region of interest" description="Disordered" evidence="3">
    <location>
        <begin position="631"/>
        <end position="909"/>
    </location>
</feature>
<keyword evidence="5" id="KW-1185">Reference proteome</keyword>
<dbReference type="PANTHER" id="PTHR47937:SF2">
    <property type="entry name" value="PENTATRICOPEPTIDE (PPR) REPEAT-CONTAINING PROTEIN, PF01535'-RELATED"/>
    <property type="match status" value="1"/>
</dbReference>
<dbReference type="EMBL" id="OX459120">
    <property type="protein sequence ID" value="CAI9099875.1"/>
    <property type="molecule type" value="Genomic_DNA"/>
</dbReference>
<name>A0AAV1CWU5_OLDCO</name>
<feature type="compositionally biased region" description="Polar residues" evidence="3">
    <location>
        <begin position="659"/>
        <end position="714"/>
    </location>
</feature>
<dbReference type="AlphaFoldDB" id="A0AAV1CWU5"/>
<evidence type="ECO:0000313" key="5">
    <source>
        <dbReference type="Proteomes" id="UP001161247"/>
    </source>
</evidence>
<feature type="repeat" description="PPR" evidence="2">
    <location>
        <begin position="257"/>
        <end position="291"/>
    </location>
</feature>
<accession>A0AAV1CWU5</accession>
<dbReference type="InterPro" id="IPR052308">
    <property type="entry name" value="PPR_domain-containing"/>
</dbReference>
<dbReference type="GO" id="GO:0048316">
    <property type="term" value="P:seed development"/>
    <property type="evidence" value="ECO:0007669"/>
    <property type="project" value="UniProtKB-ARBA"/>
</dbReference>
<evidence type="ECO:0000256" key="2">
    <source>
        <dbReference type="PROSITE-ProRule" id="PRU00708"/>
    </source>
</evidence>
<dbReference type="Proteomes" id="UP001161247">
    <property type="component" value="Chromosome 3"/>
</dbReference>
<feature type="repeat" description="PPR" evidence="2">
    <location>
        <begin position="362"/>
        <end position="396"/>
    </location>
</feature>
<feature type="region of interest" description="Disordered" evidence="3">
    <location>
        <begin position="121"/>
        <end position="149"/>
    </location>
</feature>
<gene>
    <name evidence="4" type="ORF">OLC1_LOCUS9814</name>
</gene>
<dbReference type="Pfam" id="PF01535">
    <property type="entry name" value="PPR"/>
    <property type="match status" value="5"/>
</dbReference>
<feature type="repeat" description="PPR" evidence="2">
    <location>
        <begin position="292"/>
        <end position="322"/>
    </location>
</feature>
<feature type="compositionally biased region" description="Polar residues" evidence="3">
    <location>
        <begin position="814"/>
        <end position="839"/>
    </location>
</feature>
<dbReference type="SUPFAM" id="SSF48452">
    <property type="entry name" value="TPR-like"/>
    <property type="match status" value="1"/>
</dbReference>
<dbReference type="NCBIfam" id="TIGR00756">
    <property type="entry name" value="PPR"/>
    <property type="match status" value="4"/>
</dbReference>
<dbReference type="PANTHER" id="PTHR47937">
    <property type="entry name" value="PLASTID TRANSCRIPTIONALLY ACTIVE CHROMOSOME 2-LIKE PROTEIN"/>
    <property type="match status" value="1"/>
</dbReference>
<feature type="compositionally biased region" description="Low complexity" evidence="3">
    <location>
        <begin position="790"/>
        <end position="813"/>
    </location>
</feature>
<feature type="compositionally biased region" description="Low complexity" evidence="3">
    <location>
        <begin position="746"/>
        <end position="758"/>
    </location>
</feature>
<dbReference type="Pfam" id="PF13812">
    <property type="entry name" value="PPR_3"/>
    <property type="match status" value="1"/>
</dbReference>
<sequence length="909" mass="100142">MNPFMALFQCLRYAKWICSLAKSSTWARPKNLSSATVFGVKSAIPRPPITMYRTLLRHLRRTRITGGKAGAQTVSNSLPQNPNYTIPVRAYAFSSAEEAAAERRRRKRRLRIEPPMWALRRDPASSFQPGGNPRPQGPPLPDGTSALTGPRLNLHNRVQSLIRAGDLDSASAVARQAVFSKVRPTVFTCNAIIAAMYRGGRHTDSISLFQYFFNQSSIIPNIVSYNYLILAHFGNGDVDSAIGTYHQILEVAPFSPSCFTYRNLTKGLIEAGRINDAVDMLREMLNKGQGADSLVYNNLISGFLELGNLERATELFEELQERCTVFDGVVSAAFMDWYFKQGKKKEAMEAYRYLLSKQFRMVPATCNVLLEVLVRHGMEKDAWSLFNDMLDNHTPPTFQAVNSDTFNIMVNECFRLGKVSEAIDVFKRVGKGAKSRPFAMDVAGFNNIIARLCEVDMFEEAEGYLAQLQSKSLSPDVTSYRTFIDAYVRAEKVEEALEKYRDMVVAGLRVIPCYANKWFSFLIEEGKVTDCLPILMKMCDREPKPDVSTFEVVIRGLCEMGKLDGCSYAVAQMMHYGVGLTPGLKQYLLDVFEKQGKLETIQNIVDSKFLPPQMQPPEWFVALKSPPNDGHLSLFPPGPLKKDAAAAGQPTGQRMPWQAPSSPQFSRSGGPTQTLWQSQVSSSVPEAASIGTSHLPSQSSFSNAQVPGASQWQRPMSAPSPGQGSGGASHIPWQVSSTADLDPRVSSQVSWQNSASSQYQGQASPVSQMPLQSSYGGPNSSASQEPWHASVSPQVHQNSSSSSYSWGQSAGFSQKQWQTSPPSMPRQSGASSTIPSSGASQPSWQPSNPSWQPSVSPQAPPYSSISSNSGGQSNGFSQTSWQTSHSRMSEEAATPPHMSDDSTWRNEQY</sequence>
<feature type="compositionally biased region" description="Basic and acidic residues" evidence="3">
    <location>
        <begin position="898"/>
        <end position="909"/>
    </location>
</feature>
<dbReference type="FunFam" id="1.25.40.10:FF:000922">
    <property type="entry name" value="Pentatricopeptide repeat-containing protein"/>
    <property type="match status" value="1"/>
</dbReference>
<reference evidence="4" key="1">
    <citation type="submission" date="2023-03" db="EMBL/GenBank/DDBJ databases">
        <authorList>
            <person name="Julca I."/>
        </authorList>
    </citation>
    <scope>NUCLEOTIDE SEQUENCE</scope>
</reference>
<dbReference type="Gene3D" id="1.25.40.10">
    <property type="entry name" value="Tetratricopeptide repeat domain"/>
    <property type="match status" value="4"/>
</dbReference>
<feature type="compositionally biased region" description="Low complexity" evidence="3">
    <location>
        <begin position="840"/>
        <end position="880"/>
    </location>
</feature>
<dbReference type="InterPro" id="IPR011990">
    <property type="entry name" value="TPR-like_helical_dom_sf"/>
</dbReference>
<organism evidence="4 5">
    <name type="scientific">Oldenlandia corymbosa var. corymbosa</name>
    <dbReference type="NCBI Taxonomy" id="529605"/>
    <lineage>
        <taxon>Eukaryota</taxon>
        <taxon>Viridiplantae</taxon>
        <taxon>Streptophyta</taxon>
        <taxon>Embryophyta</taxon>
        <taxon>Tracheophyta</taxon>
        <taxon>Spermatophyta</taxon>
        <taxon>Magnoliopsida</taxon>
        <taxon>eudicotyledons</taxon>
        <taxon>Gunneridae</taxon>
        <taxon>Pentapetalae</taxon>
        <taxon>asterids</taxon>
        <taxon>lamiids</taxon>
        <taxon>Gentianales</taxon>
        <taxon>Rubiaceae</taxon>
        <taxon>Rubioideae</taxon>
        <taxon>Spermacoceae</taxon>
        <taxon>Hedyotis-Oldenlandia complex</taxon>
        <taxon>Oldenlandia</taxon>
    </lineage>
</organism>
<keyword evidence="1" id="KW-0677">Repeat</keyword>
<dbReference type="PROSITE" id="PS51375">
    <property type="entry name" value="PPR"/>
    <property type="match status" value="6"/>
</dbReference>
<evidence type="ECO:0000313" key="4">
    <source>
        <dbReference type="EMBL" id="CAI9099875.1"/>
    </source>
</evidence>
<feature type="repeat" description="PPR" evidence="2">
    <location>
        <begin position="476"/>
        <end position="510"/>
    </location>
</feature>
<evidence type="ECO:0000256" key="1">
    <source>
        <dbReference type="ARBA" id="ARBA00022737"/>
    </source>
</evidence>
<protein>
    <submittedName>
        <fullName evidence="4">OLC1v1036759C2</fullName>
    </submittedName>
</protein>
<evidence type="ECO:0000256" key="3">
    <source>
        <dbReference type="SAM" id="MobiDB-lite"/>
    </source>
</evidence>
<dbReference type="InterPro" id="IPR002885">
    <property type="entry name" value="PPR_rpt"/>
</dbReference>
<feature type="repeat" description="PPR" evidence="2">
    <location>
        <begin position="402"/>
        <end position="432"/>
    </location>
</feature>
<feature type="compositionally biased region" description="Polar residues" evidence="3">
    <location>
        <begin position="759"/>
        <end position="784"/>
    </location>
</feature>
<feature type="repeat" description="PPR" evidence="2">
    <location>
        <begin position="441"/>
        <end position="475"/>
    </location>
</feature>
<proteinExistence type="predicted"/>